<dbReference type="AlphaFoldDB" id="A0A7C9D611"/>
<dbReference type="InterPro" id="IPR005333">
    <property type="entry name" value="Transcription_factor_TCP"/>
</dbReference>
<feature type="compositionally biased region" description="Polar residues" evidence="6">
    <location>
        <begin position="11"/>
        <end position="22"/>
    </location>
</feature>
<proteinExistence type="predicted"/>
<protein>
    <recommendedName>
        <fullName evidence="7">TCP domain-containing protein</fullName>
    </recommendedName>
</protein>
<keyword evidence="2" id="KW-0805">Transcription regulation</keyword>
<evidence type="ECO:0000259" key="7">
    <source>
        <dbReference type="PROSITE" id="PS51369"/>
    </source>
</evidence>
<reference evidence="8" key="1">
    <citation type="journal article" date="2013" name="J. Plant Res.">
        <title>Effect of fungi and light on seed germination of three Opuntia species from semiarid lands of central Mexico.</title>
        <authorList>
            <person name="Delgado-Sanchez P."/>
            <person name="Jimenez-Bremont J.F."/>
            <person name="Guerrero-Gonzalez Mde L."/>
            <person name="Flores J."/>
        </authorList>
    </citation>
    <scope>NUCLEOTIDE SEQUENCE</scope>
    <source>
        <tissue evidence="8">Cladode</tissue>
    </source>
</reference>
<evidence type="ECO:0000313" key="8">
    <source>
        <dbReference type="EMBL" id="MBA4634781.1"/>
    </source>
</evidence>
<evidence type="ECO:0000256" key="3">
    <source>
        <dbReference type="ARBA" id="ARBA00023125"/>
    </source>
</evidence>
<feature type="compositionally biased region" description="Basic and acidic residues" evidence="6">
    <location>
        <begin position="67"/>
        <end position="79"/>
    </location>
</feature>
<evidence type="ECO:0000256" key="6">
    <source>
        <dbReference type="SAM" id="MobiDB-lite"/>
    </source>
</evidence>
<sequence>MDHNHNHDDQFQTTHQNPSSSPFPLHFLHNHTHNDSNTNKQPDPPQQPDPPSSSETKKAGGPSKRASTKDRHTKVDGRGRRIRMPAQCAARVFQLTRELGHRSDGETIEWLLQQAEPAVIAATGTGTIPANFSSLSLSLRRSSSTVSSRSSSYASSSYITPHQSFMGFSSMMMINSDPSRRIMFPPHPPPLPLDHQLSSTPSPTLLNLHPTSTTGSNMDITAGKKRGAEDHHNDPNEDEDEDEDGGDQEELDLGRVYPGNGPTSSAMWALPTSTGGSTTMASGLHFMNFGTPMAFLPGQPLVAPTGGGGGFDGQFSMLAALNGLRPGAVPGVIGSGSQANGSGVDPGDASS</sequence>
<evidence type="ECO:0000256" key="2">
    <source>
        <dbReference type="ARBA" id="ARBA00023015"/>
    </source>
</evidence>
<keyword evidence="4" id="KW-0804">Transcription</keyword>
<feature type="compositionally biased region" description="Acidic residues" evidence="6">
    <location>
        <begin position="236"/>
        <end position="251"/>
    </location>
</feature>
<feature type="compositionally biased region" description="Pro residues" evidence="6">
    <location>
        <begin position="42"/>
        <end position="51"/>
    </location>
</feature>
<evidence type="ECO:0000256" key="1">
    <source>
        <dbReference type="ARBA" id="ARBA00004123"/>
    </source>
</evidence>
<accession>A0A7C9D611</accession>
<name>A0A7C9D611_OPUST</name>
<dbReference type="Pfam" id="PF03634">
    <property type="entry name" value="TCP"/>
    <property type="match status" value="1"/>
</dbReference>
<dbReference type="EMBL" id="GISG01092444">
    <property type="protein sequence ID" value="MBA4634781.1"/>
    <property type="molecule type" value="Transcribed_RNA"/>
</dbReference>
<organism evidence="8">
    <name type="scientific">Opuntia streptacantha</name>
    <name type="common">Prickly pear cactus</name>
    <name type="synonym">Opuntia cardona</name>
    <dbReference type="NCBI Taxonomy" id="393608"/>
    <lineage>
        <taxon>Eukaryota</taxon>
        <taxon>Viridiplantae</taxon>
        <taxon>Streptophyta</taxon>
        <taxon>Embryophyta</taxon>
        <taxon>Tracheophyta</taxon>
        <taxon>Spermatophyta</taxon>
        <taxon>Magnoliopsida</taxon>
        <taxon>eudicotyledons</taxon>
        <taxon>Gunneridae</taxon>
        <taxon>Pentapetalae</taxon>
        <taxon>Caryophyllales</taxon>
        <taxon>Cactineae</taxon>
        <taxon>Cactaceae</taxon>
        <taxon>Opuntioideae</taxon>
        <taxon>Opuntia</taxon>
    </lineage>
</organism>
<comment type="subcellular location">
    <subcellularLocation>
        <location evidence="1">Nucleus</location>
    </subcellularLocation>
</comment>
<keyword evidence="5" id="KW-0539">Nucleus</keyword>
<reference evidence="8" key="2">
    <citation type="submission" date="2020-07" db="EMBL/GenBank/DDBJ databases">
        <authorList>
            <person name="Vera ALvarez R."/>
            <person name="Arias-Moreno D.M."/>
            <person name="Jimenez-Jacinto V."/>
            <person name="Jimenez-Bremont J.F."/>
            <person name="Swaminathan K."/>
            <person name="Moose S.P."/>
            <person name="Guerrero-Gonzalez M.L."/>
            <person name="Marino-Ramirez L."/>
            <person name="Landsman D."/>
            <person name="Rodriguez-Kessler M."/>
            <person name="Delgado-Sanchez P."/>
        </authorList>
    </citation>
    <scope>NUCLEOTIDE SEQUENCE</scope>
    <source>
        <tissue evidence="8">Cladode</tissue>
    </source>
</reference>
<dbReference type="PANTHER" id="PTHR31072">
    <property type="entry name" value="TRANSCRIPTION FACTOR TCP4-RELATED"/>
    <property type="match status" value="1"/>
</dbReference>
<evidence type="ECO:0000256" key="4">
    <source>
        <dbReference type="ARBA" id="ARBA00023163"/>
    </source>
</evidence>
<feature type="compositionally biased region" description="Basic and acidic residues" evidence="6">
    <location>
        <begin position="226"/>
        <end position="235"/>
    </location>
</feature>
<dbReference type="PROSITE" id="PS51369">
    <property type="entry name" value="TCP"/>
    <property type="match status" value="1"/>
</dbReference>
<feature type="region of interest" description="Disordered" evidence="6">
    <location>
        <begin position="332"/>
        <end position="351"/>
    </location>
</feature>
<feature type="domain" description="TCP" evidence="7">
    <location>
        <begin position="68"/>
        <end position="122"/>
    </location>
</feature>
<dbReference type="GO" id="GO:0003700">
    <property type="term" value="F:DNA-binding transcription factor activity"/>
    <property type="evidence" value="ECO:0007669"/>
    <property type="project" value="InterPro"/>
</dbReference>
<dbReference type="GO" id="GO:0043565">
    <property type="term" value="F:sequence-specific DNA binding"/>
    <property type="evidence" value="ECO:0007669"/>
    <property type="project" value="TreeGrafter"/>
</dbReference>
<feature type="region of interest" description="Disordered" evidence="6">
    <location>
        <begin position="1"/>
        <end position="82"/>
    </location>
</feature>
<feature type="compositionally biased region" description="Low complexity" evidence="6">
    <location>
        <begin position="197"/>
        <end position="214"/>
    </location>
</feature>
<evidence type="ECO:0000256" key="5">
    <source>
        <dbReference type="ARBA" id="ARBA00023242"/>
    </source>
</evidence>
<dbReference type="GO" id="GO:0005634">
    <property type="term" value="C:nucleus"/>
    <property type="evidence" value="ECO:0007669"/>
    <property type="project" value="UniProtKB-SubCell"/>
</dbReference>
<feature type="compositionally biased region" description="Basic and acidic residues" evidence="6">
    <location>
        <begin position="1"/>
        <end position="10"/>
    </location>
</feature>
<feature type="region of interest" description="Disordered" evidence="6">
    <location>
        <begin position="180"/>
        <end position="260"/>
    </location>
</feature>
<keyword evidence="3" id="KW-0238">DNA-binding</keyword>
<dbReference type="InterPro" id="IPR017887">
    <property type="entry name" value="TF_TCP_subgr"/>
</dbReference>
<dbReference type="PANTHER" id="PTHR31072:SF218">
    <property type="entry name" value="TRANSCRIPTION FACTOR TCP11-RELATED"/>
    <property type="match status" value="1"/>
</dbReference>